<keyword evidence="1" id="KW-0472">Membrane</keyword>
<protein>
    <submittedName>
        <fullName evidence="2">Uncharacterized protein</fullName>
    </submittedName>
</protein>
<keyword evidence="1" id="KW-1133">Transmembrane helix</keyword>
<evidence type="ECO:0000256" key="1">
    <source>
        <dbReference type="SAM" id="Phobius"/>
    </source>
</evidence>
<keyword evidence="3" id="KW-1185">Reference proteome</keyword>
<comment type="caution">
    <text evidence="2">The sequence shown here is derived from an EMBL/GenBank/DDBJ whole genome shotgun (WGS) entry which is preliminary data.</text>
</comment>
<keyword evidence="1" id="KW-0812">Transmembrane</keyword>
<dbReference type="AlphaFoldDB" id="A0A7Z7FJL0"/>
<proteinExistence type="predicted"/>
<evidence type="ECO:0000313" key="3">
    <source>
        <dbReference type="Proteomes" id="UP000198900"/>
    </source>
</evidence>
<sequence>MGKELTKKQVDDAIKEAETYPGQLAEFYIVTTAKEDAVLQQYVIDLSGVRKAAGKFEVTLWGWQSMSDQIRSCPGVLKTFYEHWWRKPSLTFVAAAVLLTTVIGFAGFLGSSRVEQWFQARDASRGTTVAGLQQVVSTLDQLQVAYGNCVESMAGKAFVFSGQLRDSCTKPIELPLRQLGRQRDQMAGVMNTDAYAEVVAASDYLNEDFRQLLGAAEMSQGFERSAVDYAKTACPKPKFRGAAPQDGSKLLRGSGESALSAQMAQYFRMRDFAVPAITAMKARLALASRLQNGQDVTQDLVQKANSLASLLQEERSFTYKLPASPFATARVKEMSARTLTVSGPAFDRVDELVWSQTAESAMFEGLRGHGADVEFLISCGLLKAAARVLEDDAGKKASS</sequence>
<gene>
    <name evidence="2" type="ORF">SAMN04487926_119132</name>
</gene>
<evidence type="ECO:0000313" key="2">
    <source>
        <dbReference type="EMBL" id="SDI57578.1"/>
    </source>
</evidence>
<dbReference type="EMBL" id="FNDI01000019">
    <property type="protein sequence ID" value="SDI57578.1"/>
    <property type="molecule type" value="Genomic_DNA"/>
</dbReference>
<dbReference type="Proteomes" id="UP000198900">
    <property type="component" value="Unassembled WGS sequence"/>
</dbReference>
<reference evidence="2" key="1">
    <citation type="submission" date="2016-10" db="EMBL/GenBank/DDBJ databases">
        <authorList>
            <person name="Varghese N."/>
            <person name="Submissions S."/>
        </authorList>
    </citation>
    <scope>NUCLEOTIDE SEQUENCE [LARGE SCALE GENOMIC DNA]</scope>
    <source>
        <strain evidence="2">YR281</strain>
    </source>
</reference>
<name>A0A7Z7FJL0_9BURK</name>
<organism evidence="2 3">
    <name type="scientific">Paraburkholderia steynii</name>
    <dbReference type="NCBI Taxonomy" id="1245441"/>
    <lineage>
        <taxon>Bacteria</taxon>
        <taxon>Pseudomonadati</taxon>
        <taxon>Pseudomonadota</taxon>
        <taxon>Betaproteobacteria</taxon>
        <taxon>Burkholderiales</taxon>
        <taxon>Burkholderiaceae</taxon>
        <taxon>Paraburkholderia</taxon>
    </lineage>
</organism>
<feature type="transmembrane region" description="Helical" evidence="1">
    <location>
        <begin position="90"/>
        <end position="109"/>
    </location>
</feature>
<accession>A0A7Z7FJL0</accession>